<dbReference type="Ensembl" id="ENSGALT00010019832.1">
    <property type="protein sequence ID" value="ENSGALP00010011380.1"/>
    <property type="gene ID" value="ENSGALG00010008295.1"/>
</dbReference>
<evidence type="ECO:0000256" key="1">
    <source>
        <dbReference type="ARBA" id="ARBA00006901"/>
    </source>
</evidence>
<dbReference type="AlphaFoldDB" id="A0A8V0XZC5"/>
<dbReference type="GO" id="GO:0005739">
    <property type="term" value="C:mitochondrion"/>
    <property type="evidence" value="ECO:0007669"/>
    <property type="project" value="GOC"/>
</dbReference>
<evidence type="ECO:0000256" key="2">
    <source>
        <dbReference type="ARBA" id="ARBA00057777"/>
    </source>
</evidence>
<dbReference type="GeneTree" id="ENSGT00940000160500"/>
<evidence type="ECO:0000313" key="7">
    <source>
        <dbReference type="Proteomes" id="UP000000539"/>
    </source>
</evidence>
<evidence type="ECO:0000256" key="4">
    <source>
        <dbReference type="ARBA" id="ARBA00072316"/>
    </source>
</evidence>
<comment type="similarity">
    <text evidence="1">Belongs to the ATP synthase subunit s family.</text>
</comment>
<organism evidence="6 7">
    <name type="scientific">Gallus gallus</name>
    <name type="common">Chicken</name>
    <dbReference type="NCBI Taxonomy" id="9031"/>
    <lineage>
        <taxon>Eukaryota</taxon>
        <taxon>Metazoa</taxon>
        <taxon>Chordata</taxon>
        <taxon>Craniata</taxon>
        <taxon>Vertebrata</taxon>
        <taxon>Euteleostomi</taxon>
        <taxon>Archelosauria</taxon>
        <taxon>Archosauria</taxon>
        <taxon>Dinosauria</taxon>
        <taxon>Saurischia</taxon>
        <taxon>Theropoda</taxon>
        <taxon>Coelurosauria</taxon>
        <taxon>Aves</taxon>
        <taxon>Neognathae</taxon>
        <taxon>Galloanserae</taxon>
        <taxon>Galliformes</taxon>
        <taxon>Phasianidae</taxon>
        <taxon>Phasianinae</taxon>
        <taxon>Gallus</taxon>
    </lineage>
</organism>
<gene>
    <name evidence="6" type="primary">DMAC2</name>
</gene>
<dbReference type="OrthoDB" id="5859291at2759"/>
<dbReference type="SMR" id="A0A8V0XZC5"/>
<dbReference type="FunFam" id="3.80.10.10:FF:000168">
    <property type="entry name" value="Distal membrane arm assembly complex 2"/>
    <property type="match status" value="1"/>
</dbReference>
<proteinExistence type="inferred from homology"/>
<dbReference type="GO" id="GO:0032981">
    <property type="term" value="P:mitochondrial respiratory chain complex I assembly"/>
    <property type="evidence" value="ECO:0007669"/>
    <property type="project" value="Ensembl"/>
</dbReference>
<sequence>MAAALAIRGLRGGRIPPPPHPTGPLRGAASGALQRLGEWFYEVEVVLGWAERLRRRRLRRKNAHYSFIQSLHGHNVAAACFAMSCGGRVRFEGQQRWLCADSRGRWSPEVLQFHHVPVVAVDLSGSQLTYDGLDNFVLLTKLQHLDLSGCPHVDDWALGRLHVFGDSLQELSVARCPRVTERGLATLHQLPKLRCLDVGGLAVQSPGLLRILLEEMLPQCRVLGMEMEEGDPPEAPPELGQPPPLCDSAVIGGRVVPKWH</sequence>
<dbReference type="Gene3D" id="3.80.10.10">
    <property type="entry name" value="Ribonuclease Inhibitor"/>
    <property type="match status" value="1"/>
</dbReference>
<name>A0A8V0XZC5_CHICK</name>
<evidence type="ECO:0000256" key="5">
    <source>
        <dbReference type="ARBA" id="ARBA00076566"/>
    </source>
</evidence>
<protein>
    <recommendedName>
        <fullName evidence="4">Distal membrane-arm assembly complex protein 2</fullName>
    </recommendedName>
    <alternativeName>
        <fullName evidence="5">ATP synthase subunit s-like protein</fullName>
    </alternativeName>
</protein>
<dbReference type="InterPro" id="IPR006553">
    <property type="entry name" value="Leu-rich_rpt_Cys-con_subtyp"/>
</dbReference>
<evidence type="ECO:0000313" key="6">
    <source>
        <dbReference type="Ensembl" id="ENSGALP00010011380.1"/>
    </source>
</evidence>
<comment type="subunit">
    <text evidence="3">Interacts with incompletely assembled mitochondrial NADH:ubiquinone oxidoreductase complex (complex I).</text>
</comment>
<keyword evidence="7" id="KW-1185">Reference proteome</keyword>
<dbReference type="SUPFAM" id="SSF52047">
    <property type="entry name" value="RNI-like"/>
    <property type="match status" value="1"/>
</dbReference>
<comment type="function">
    <text evidence="2">Required for the assembly of the mitochondrial NADH:ubiquinone oxidoreductase complex (complex I). Involved in the assembly of the distal region of complex I.</text>
</comment>
<accession>A0A8V0XZC5</accession>
<reference evidence="6" key="1">
    <citation type="submission" date="2020-11" db="EMBL/GenBank/DDBJ databases">
        <title>Gallus gallus (Chicken) genome, bGalGal1, GRCg7b, maternal haplotype autosomes + Z &amp; W.</title>
        <authorList>
            <person name="Warren W."/>
            <person name="Formenti G."/>
            <person name="Fedrigo O."/>
            <person name="Haase B."/>
            <person name="Mountcastle J."/>
            <person name="Balacco J."/>
            <person name="Tracey A."/>
            <person name="Schneider V."/>
            <person name="Okimoto R."/>
            <person name="Cheng H."/>
            <person name="Hawken R."/>
            <person name="Howe K."/>
            <person name="Jarvis E.D."/>
        </authorList>
    </citation>
    <scope>NUCLEOTIDE SEQUENCE [LARGE SCALE GENOMIC DNA]</scope>
    <source>
        <strain evidence="6">Broiler</strain>
    </source>
</reference>
<evidence type="ECO:0000256" key="3">
    <source>
        <dbReference type="ARBA" id="ARBA00062608"/>
    </source>
</evidence>
<reference evidence="6" key="3">
    <citation type="submission" date="2025-09" db="UniProtKB">
        <authorList>
            <consortium name="Ensembl"/>
        </authorList>
    </citation>
    <scope>IDENTIFICATION</scope>
    <source>
        <strain evidence="6">broiler</strain>
    </source>
</reference>
<reference evidence="6" key="2">
    <citation type="submission" date="2025-08" db="UniProtKB">
        <authorList>
            <consortium name="Ensembl"/>
        </authorList>
    </citation>
    <scope>IDENTIFICATION</scope>
    <source>
        <strain evidence="6">broiler</strain>
    </source>
</reference>
<dbReference type="Proteomes" id="UP000000539">
    <property type="component" value="Chromosome 38"/>
</dbReference>
<dbReference type="InterPro" id="IPR032675">
    <property type="entry name" value="LRR_dom_sf"/>
</dbReference>
<dbReference type="OMA" id="GFRFAGQ"/>
<dbReference type="SMART" id="SM00367">
    <property type="entry name" value="LRR_CC"/>
    <property type="match status" value="2"/>
</dbReference>